<accession>A0A2I0QQZ1</accession>
<keyword evidence="2" id="KW-0012">Acyltransferase</keyword>
<dbReference type="EMBL" id="PJNH01000004">
    <property type="protein sequence ID" value="PKR76743.1"/>
    <property type="molecule type" value="Genomic_DNA"/>
</dbReference>
<name>A0A2I0QQZ1_9BACI</name>
<reference evidence="4 5" key="1">
    <citation type="submission" date="2017-06" db="EMBL/GenBank/DDBJ databases">
        <title>the draft geome sequence of Illustriluteabacillus marina B3227.</title>
        <authorList>
            <person name="He R.-H."/>
            <person name="Du Z.-J."/>
        </authorList>
    </citation>
    <scope>NUCLEOTIDE SEQUENCE [LARGE SCALE GENOMIC DNA]</scope>
    <source>
        <strain evidence="4 5">B3227</strain>
    </source>
</reference>
<dbReference type="Pfam" id="PF00583">
    <property type="entry name" value="Acetyltransf_1"/>
    <property type="match status" value="1"/>
</dbReference>
<evidence type="ECO:0000313" key="4">
    <source>
        <dbReference type="EMBL" id="PKR76743.1"/>
    </source>
</evidence>
<feature type="domain" description="N-acetyltransferase" evidence="3">
    <location>
        <begin position="10"/>
        <end position="153"/>
    </location>
</feature>
<evidence type="ECO:0000256" key="2">
    <source>
        <dbReference type="ARBA" id="ARBA00023315"/>
    </source>
</evidence>
<dbReference type="InterPro" id="IPR000182">
    <property type="entry name" value="GNAT_dom"/>
</dbReference>
<dbReference type="AlphaFoldDB" id="A0A2I0QQZ1"/>
<keyword evidence="1 4" id="KW-0808">Transferase</keyword>
<dbReference type="OrthoDB" id="360261at2"/>
<dbReference type="PANTHER" id="PTHR42919:SF8">
    <property type="entry name" value="N-ALPHA-ACETYLTRANSFERASE 50"/>
    <property type="match status" value="1"/>
</dbReference>
<keyword evidence="5" id="KW-1185">Reference proteome</keyword>
<gene>
    <name evidence="4" type="ORF">CEY16_13060</name>
</gene>
<dbReference type="RefSeq" id="WP_101332493.1">
    <property type="nucleotide sequence ID" value="NZ_PJNH01000004.1"/>
</dbReference>
<dbReference type="GO" id="GO:0016747">
    <property type="term" value="F:acyltransferase activity, transferring groups other than amino-acyl groups"/>
    <property type="evidence" value="ECO:0007669"/>
    <property type="project" value="InterPro"/>
</dbReference>
<evidence type="ECO:0000259" key="3">
    <source>
        <dbReference type="PROSITE" id="PS51186"/>
    </source>
</evidence>
<dbReference type="CDD" id="cd04301">
    <property type="entry name" value="NAT_SF"/>
    <property type="match status" value="1"/>
</dbReference>
<evidence type="ECO:0000256" key="1">
    <source>
        <dbReference type="ARBA" id="ARBA00022679"/>
    </source>
</evidence>
<organism evidence="4 5">
    <name type="scientific">Halalkalibacillus sediminis</name>
    <dbReference type="NCBI Taxonomy" id="2018042"/>
    <lineage>
        <taxon>Bacteria</taxon>
        <taxon>Bacillati</taxon>
        <taxon>Bacillota</taxon>
        <taxon>Bacilli</taxon>
        <taxon>Bacillales</taxon>
        <taxon>Bacillaceae</taxon>
        <taxon>Halalkalibacillus</taxon>
    </lineage>
</organism>
<dbReference type="Proteomes" id="UP000243524">
    <property type="component" value="Unassembled WGS sequence"/>
</dbReference>
<dbReference type="PROSITE" id="PS51186">
    <property type="entry name" value="GNAT"/>
    <property type="match status" value="1"/>
</dbReference>
<dbReference type="InterPro" id="IPR016181">
    <property type="entry name" value="Acyl_CoA_acyltransferase"/>
</dbReference>
<comment type="caution">
    <text evidence="4">The sequence shown here is derived from an EMBL/GenBank/DDBJ whole genome shotgun (WGS) entry which is preliminary data.</text>
</comment>
<protein>
    <submittedName>
        <fullName evidence="4">GNAT family N-acetyltransferase</fullName>
    </submittedName>
</protein>
<dbReference type="PANTHER" id="PTHR42919">
    <property type="entry name" value="N-ALPHA-ACETYLTRANSFERASE"/>
    <property type="match status" value="1"/>
</dbReference>
<dbReference type="Gene3D" id="3.40.630.30">
    <property type="match status" value="1"/>
</dbReference>
<proteinExistence type="predicted"/>
<dbReference type="InterPro" id="IPR051556">
    <property type="entry name" value="N-term/lysine_N-AcTrnsfr"/>
</dbReference>
<evidence type="ECO:0000313" key="5">
    <source>
        <dbReference type="Proteomes" id="UP000243524"/>
    </source>
</evidence>
<sequence length="153" mass="18701">MEFTPTKDFELIARLNEYVHGLHHSLFPERFQPYNYEKFQVFFEEMVDKENHYFFKGVDGDEAFGYVWLEVKEQSESIFKKRYSCVYVHQISLKKNKEGRGYGTFLMDQVINFTAERKIKFIELDYWIKNDRARMFYEKHGFVRTREIVCKEL</sequence>
<dbReference type="SUPFAM" id="SSF55729">
    <property type="entry name" value="Acyl-CoA N-acyltransferases (Nat)"/>
    <property type="match status" value="1"/>
</dbReference>